<protein>
    <recommendedName>
        <fullName evidence="4">PH domain-containing protein</fullName>
    </recommendedName>
</protein>
<feature type="compositionally biased region" description="Low complexity" evidence="3">
    <location>
        <begin position="409"/>
        <end position="426"/>
    </location>
</feature>
<dbReference type="SMART" id="SM00233">
    <property type="entry name" value="PH"/>
    <property type="match status" value="1"/>
</dbReference>
<dbReference type="HOGENOM" id="CLU_007802_1_0_1"/>
<dbReference type="GO" id="GO:0016316">
    <property type="term" value="F:phosphatidylinositol-3,4-bisphosphate 4-phosphatase activity"/>
    <property type="evidence" value="ECO:0007669"/>
    <property type="project" value="InterPro"/>
</dbReference>
<gene>
    <name evidence="5" type="primary">107360553</name>
</gene>
<dbReference type="InterPro" id="IPR011993">
    <property type="entry name" value="PH-like_dom_sf"/>
</dbReference>
<evidence type="ECO:0000259" key="4">
    <source>
        <dbReference type="PROSITE" id="PS50003"/>
    </source>
</evidence>
<evidence type="ECO:0000313" key="5">
    <source>
        <dbReference type="EnsemblMetazoa" id="tetur05g01650.1"/>
    </source>
</evidence>
<evidence type="ECO:0000256" key="2">
    <source>
        <dbReference type="ARBA" id="ARBA00023098"/>
    </source>
</evidence>
<dbReference type="InterPro" id="IPR039034">
    <property type="entry name" value="INPP4"/>
</dbReference>
<dbReference type="Proteomes" id="UP000015104">
    <property type="component" value="Unassembled WGS sequence"/>
</dbReference>
<feature type="region of interest" description="Disordered" evidence="3">
    <location>
        <begin position="386"/>
        <end position="470"/>
    </location>
</feature>
<dbReference type="GO" id="GO:0005737">
    <property type="term" value="C:cytoplasm"/>
    <property type="evidence" value="ECO:0007669"/>
    <property type="project" value="TreeGrafter"/>
</dbReference>
<keyword evidence="6" id="KW-1185">Reference proteome</keyword>
<dbReference type="EnsemblMetazoa" id="tetur05g01650.1">
    <property type="protein sequence ID" value="tetur05g01650.1"/>
    <property type="gene ID" value="tetur05g01650"/>
</dbReference>
<evidence type="ECO:0000256" key="3">
    <source>
        <dbReference type="SAM" id="MobiDB-lite"/>
    </source>
</evidence>
<feature type="compositionally biased region" description="Basic and acidic residues" evidence="3">
    <location>
        <begin position="441"/>
        <end position="452"/>
    </location>
</feature>
<proteinExistence type="predicted"/>
<dbReference type="InterPro" id="IPR001849">
    <property type="entry name" value="PH_domain"/>
</dbReference>
<dbReference type="eggNOG" id="KOG4428">
    <property type="taxonomic scope" value="Eukaryota"/>
</dbReference>
<feature type="region of interest" description="Disordered" evidence="3">
    <location>
        <begin position="700"/>
        <end position="723"/>
    </location>
</feature>
<keyword evidence="2" id="KW-0443">Lipid metabolism</keyword>
<reference evidence="6" key="1">
    <citation type="submission" date="2011-08" db="EMBL/GenBank/DDBJ databases">
        <authorList>
            <person name="Rombauts S."/>
        </authorList>
    </citation>
    <scope>NUCLEOTIDE SEQUENCE</scope>
    <source>
        <strain evidence="6">London</strain>
    </source>
</reference>
<dbReference type="STRING" id="32264.T1K481"/>
<feature type="compositionally biased region" description="Polar residues" evidence="3">
    <location>
        <begin position="388"/>
        <end position="397"/>
    </location>
</feature>
<feature type="compositionally biased region" description="Polar residues" evidence="3">
    <location>
        <begin position="453"/>
        <end position="469"/>
    </location>
</feature>
<dbReference type="OrthoDB" id="159395at2759"/>
<dbReference type="PANTHER" id="PTHR12187">
    <property type="entry name" value="AGAP000124-PA"/>
    <property type="match status" value="1"/>
</dbReference>
<accession>T1K481</accession>
<dbReference type="AlphaFoldDB" id="T1K481"/>
<feature type="compositionally biased region" description="Polar residues" evidence="3">
    <location>
        <begin position="708"/>
        <end position="723"/>
    </location>
</feature>
<organism evidence="5 6">
    <name type="scientific">Tetranychus urticae</name>
    <name type="common">Two-spotted spider mite</name>
    <dbReference type="NCBI Taxonomy" id="32264"/>
    <lineage>
        <taxon>Eukaryota</taxon>
        <taxon>Metazoa</taxon>
        <taxon>Ecdysozoa</taxon>
        <taxon>Arthropoda</taxon>
        <taxon>Chelicerata</taxon>
        <taxon>Arachnida</taxon>
        <taxon>Acari</taxon>
        <taxon>Acariformes</taxon>
        <taxon>Trombidiformes</taxon>
        <taxon>Prostigmata</taxon>
        <taxon>Eleutherengona</taxon>
        <taxon>Raphignathae</taxon>
        <taxon>Tetranychoidea</taxon>
        <taxon>Tetranychidae</taxon>
        <taxon>Tetranychus</taxon>
    </lineage>
</organism>
<dbReference type="PANTHER" id="PTHR12187:SF11">
    <property type="entry name" value="PHOSPHATIDYLINOSITOL-3,4-BISPHOSPHATE 4-PHOSPHATASE"/>
    <property type="match status" value="1"/>
</dbReference>
<dbReference type="PROSITE" id="PS50003">
    <property type="entry name" value="PH_DOMAIN"/>
    <property type="match status" value="1"/>
</dbReference>
<evidence type="ECO:0000313" key="6">
    <source>
        <dbReference type="Proteomes" id="UP000015104"/>
    </source>
</evidence>
<dbReference type="EMBL" id="CAEY01001565">
    <property type="status" value="NOT_ANNOTATED_CDS"/>
    <property type="molecule type" value="Genomic_DNA"/>
</dbReference>
<evidence type="ECO:0000256" key="1">
    <source>
        <dbReference type="ARBA" id="ARBA00022801"/>
    </source>
</evidence>
<sequence length="1221" mass="138385">MIINYPAVSRLAWLDSANFDKEGFLFVRERREGLFNHWKSETFIERLCRLRGNLLFILATSNPDTKKTSYPSGNKVTSRDNNHTSNTIINSSEGGIDEPHHHNYQQRINHSSSSEAVGKDLSSTGENRIVFILFLEECVIKLSEESNNKHFSFIIEFGKNDPTKPFHFTTISQQERDSWVECIHLSSLNYLKSLRKTFINLKISTGLASASQDPILDPIGNNSVSTTNTSSTSSSSPNKAFFCTNSYMKINLSCTVILFDDHPLEPNIFIAVFYRKEKFSSWTFLDKTEVVSSQSAKFAKQFNLPSEDWSQYQLRFKVYDVVERLTDTRVLLGESIYAPASLIMGLAENQDNSQVFDLDITSTLRDSQVIGKLKVTIKGPVYPDDKWSTNQTDSISSRRPKSLPLTSVSSSKPMAFTPSSSSSSAKIGVTPSLLEEAPEMESEKEVQLEKQECNNTDLSTGKNSISTSELPRRYSVPNNFDIQISPITNNTVLMSLPGYWNLDDDLFVNVIHRSFQFDVPLKGLSISIEEIMAESKYCMLFPQIIMNIFMDDEKKLMNCVTYSLGEVKPDYQRTQMRVLESHLRLVNVVTESINELYQVQLDKKFFRPSIAKKELFFQYVPLNFHLQRCLVSDSDGVNKRRSTICCENSSPIGMLNENNLKNSLDVYSVGVFAAHYFRCDQDNLNINTLNPHINIKNIPSSTSSSTSVATNQNSGTNKDSGSSSVTKVWKAMKNFLHISSLVQLIEVSMRKLMFYIEDGSLAQEKLKTLYEMIDSNAHKLINILNPREVEETLMALEVLKNHSSNSGHSNTMSGSINQSFGGKITTADCSTNDIRASNEPVFRKNSQSISEEQQELEPVDLIYLNIKASLISISGKINNTQSIKCSRSEVEPSKRKLISANAALLRISSICYAIEAIKLERENLELFYNLRLKRGMIFSQILTVLITAVVNQIKSTSFQRNLVKTKSIFVYFQSLLSCYAQEIGMLNDMAAATSELNQCTTFVFINFKDSSRSTLDLPRIEGNGHNVRVIISLTSQILPDYLEAQPKAFLFNIGINEQATLAETLGLVKLQETINQSAFHRLEEYIIEFKENPNLVDLLTALKIELWSRRAKNVRILHLMEQITYHLDGIRFTSCKSAKDRTSMAITLEEVRFCSRKYNFNEIDDSHLFQQMLDTLRSEGTRRENTRKNIGIAKYAFNSLKAMTLPKLYRPPPGTYSNVRD</sequence>
<feature type="compositionally biased region" description="Low complexity" evidence="3">
    <location>
        <begin position="83"/>
        <end position="92"/>
    </location>
</feature>
<feature type="region of interest" description="Disordered" evidence="3">
    <location>
        <begin position="67"/>
        <end position="101"/>
    </location>
</feature>
<name>T1K481_TETUR</name>
<feature type="domain" description="PH" evidence="4">
    <location>
        <begin position="18"/>
        <end position="188"/>
    </location>
</feature>
<dbReference type="Gene3D" id="2.30.29.30">
    <property type="entry name" value="Pleckstrin-homology domain (PH domain)/Phosphotyrosine-binding domain (PTB)"/>
    <property type="match status" value="1"/>
</dbReference>
<feature type="compositionally biased region" description="Polar residues" evidence="3">
    <location>
        <begin position="67"/>
        <end position="76"/>
    </location>
</feature>
<keyword evidence="1" id="KW-0378">Hydrolase</keyword>
<reference evidence="5" key="2">
    <citation type="submission" date="2015-06" db="UniProtKB">
        <authorList>
            <consortium name="EnsemblMetazoa"/>
        </authorList>
    </citation>
    <scope>IDENTIFICATION</scope>
</reference>
<dbReference type="KEGG" id="tut:107360553"/>
<dbReference type="SUPFAM" id="SSF50729">
    <property type="entry name" value="PH domain-like"/>
    <property type="match status" value="1"/>
</dbReference>
<dbReference type="Pfam" id="PF00169">
    <property type="entry name" value="PH"/>
    <property type="match status" value="1"/>
</dbReference>